<dbReference type="RefSeq" id="WP_187709712.1">
    <property type="nucleotide sequence ID" value="NZ_CP060782.1"/>
</dbReference>
<organism evidence="9 10">
    <name type="scientific">Sphingomonas sediminicola</name>
    <dbReference type="NCBI Taxonomy" id="386874"/>
    <lineage>
        <taxon>Bacteria</taxon>
        <taxon>Pseudomonadati</taxon>
        <taxon>Pseudomonadota</taxon>
        <taxon>Alphaproteobacteria</taxon>
        <taxon>Sphingomonadales</taxon>
        <taxon>Sphingomonadaceae</taxon>
        <taxon>Sphingomonas</taxon>
    </lineage>
</organism>
<evidence type="ECO:0000313" key="9">
    <source>
        <dbReference type="EMBL" id="QNP46759.1"/>
    </source>
</evidence>
<feature type="signal peptide" evidence="6">
    <location>
        <begin position="1"/>
        <end position="25"/>
    </location>
</feature>
<dbReference type="InterPro" id="IPR000531">
    <property type="entry name" value="Beta-barrel_TonB"/>
</dbReference>
<evidence type="ECO:0000256" key="6">
    <source>
        <dbReference type="SAM" id="SignalP"/>
    </source>
</evidence>
<evidence type="ECO:0000313" key="10">
    <source>
        <dbReference type="Proteomes" id="UP000516105"/>
    </source>
</evidence>
<feature type="domain" description="TonB-dependent receptor-like beta-barrel" evidence="7">
    <location>
        <begin position="483"/>
        <end position="988"/>
    </location>
</feature>
<evidence type="ECO:0000256" key="2">
    <source>
        <dbReference type="ARBA" id="ARBA00023136"/>
    </source>
</evidence>
<dbReference type="Proteomes" id="UP000516105">
    <property type="component" value="Chromosome"/>
</dbReference>
<evidence type="ECO:0000256" key="1">
    <source>
        <dbReference type="ARBA" id="ARBA00004442"/>
    </source>
</evidence>
<accession>A0ABX6TA71</accession>
<evidence type="ECO:0000256" key="3">
    <source>
        <dbReference type="ARBA" id="ARBA00023237"/>
    </source>
</evidence>
<comment type="similarity">
    <text evidence="4">Belongs to the TonB-dependent receptor family.</text>
</comment>
<evidence type="ECO:0000256" key="5">
    <source>
        <dbReference type="SAM" id="MobiDB-lite"/>
    </source>
</evidence>
<feature type="compositionally biased region" description="Basic and acidic residues" evidence="5">
    <location>
        <begin position="32"/>
        <end position="48"/>
    </location>
</feature>
<keyword evidence="2 4" id="KW-0472">Membrane</keyword>
<name>A0ABX6TA71_9SPHN</name>
<dbReference type="PANTHER" id="PTHR47234">
    <property type="match status" value="1"/>
</dbReference>
<dbReference type="Gene3D" id="2.170.130.10">
    <property type="entry name" value="TonB-dependent receptor, plug domain"/>
    <property type="match status" value="1"/>
</dbReference>
<sequence length="1031" mass="111060">MRSLSYAFLTSASFAALAVATPANAQTPDPVNPDRDPCQAPADQRDPKANCPAADTPAGEAIQQGAVATPAGEEGGVVVVGSRIRRDRFNTADPVTIINRQAAVDAGFNSTAEVLQSVGVTGGTGQINDTFGGFVVEGGPGVNTLSLRGLGPTRTLILLNGRRIAPAGTRGQVGAADLNVLPNAILDRIEVLNTGASSIYGSDAVAGVVNIVTLSKFNGIAAEVSVGAPEIGAGTTQRYAITAGTSGERFSILGSLELFDRNRITQGDQPWARCPQQRRLSPLGVNDSNKCWPLEEGGVTVNTIGTGFYFTNNPADLAPGFETAPPGYYLYCNRWRPNPAKVGTTLPGFECVGGLLYNYTTGAGFGTNLNVRDTFAPSMLQQDIISPTRNYTGYLTGTYDTDFFGNGQLYFELLATRRKSQQNGQRQFTLDYPVNSPLLLASNGGLFTSIPRRVSTASNIGVRVFADYGIYDSSQTQDFVKMSGGFRGDLPFLPTWRYDLYAAKSWPDGTYSFEQILADRLQRSLDVVPGATPGTFVCRNTQGGCVAAPPISGAIIGGQARTAAPAWFDYVTDDVVGHTAFREWTANLTLDGPLFRLPGGDAQMVVGMEYRKSSINDVPSEDAQRNNLYNFSSAPITRGSDSVWEAFTELEFPILKNVPFAEALTLNASGRYTDYKSYGSDETYKIGGLYSPTRWLSFRGSYGTSYRAPALFEQFLGSTTGFLSAQSTDPCTSLFNVTNPTIRANCLAQGLPNNFINNGSVTVFQRGGAEAGLSAETSKNLTFGGVLQPTLGPDFGNLSLAIDYFRVEINGGVSQLGAGTLTRGCYNGTHPEYCQFVTRAPYTGPGTGALSVVQTYINIATDIVKGIDFVLRYDRELGPGKLDIGVQAIKIIDRVNQTDPDSEAVDYAGSIGNPKWAGTAHIGYDWGSWYARWGVDYIKGTDDRFLTEDLGYDPAVYDFSMPDYWLHTATIRFEPSNRYSLTLGIRNIFDKKPPKITAEDPFVNTISNVPLQSGFDMRGRTFFVNAQAKIF</sequence>
<proteinExistence type="inferred from homology"/>
<dbReference type="InterPro" id="IPR036942">
    <property type="entry name" value="Beta-barrel_TonB_sf"/>
</dbReference>
<reference evidence="9 10" key="1">
    <citation type="submission" date="2020-08" db="EMBL/GenBank/DDBJ databases">
        <title>Genome sequence of Sphingomonas sediminicola KACC 15039T.</title>
        <authorList>
            <person name="Hyun D.-W."/>
            <person name="Bae J.-W."/>
        </authorList>
    </citation>
    <scope>NUCLEOTIDE SEQUENCE [LARGE SCALE GENOMIC DNA]</scope>
    <source>
        <strain evidence="9 10">KACC 15039</strain>
    </source>
</reference>
<dbReference type="Pfam" id="PF00593">
    <property type="entry name" value="TonB_dep_Rec_b-barrel"/>
    <property type="match status" value="1"/>
</dbReference>
<gene>
    <name evidence="9" type="ORF">H9L14_06815</name>
</gene>
<evidence type="ECO:0000256" key="4">
    <source>
        <dbReference type="RuleBase" id="RU003357"/>
    </source>
</evidence>
<dbReference type="Gene3D" id="2.40.170.20">
    <property type="entry name" value="TonB-dependent receptor, beta-barrel domain"/>
    <property type="match status" value="1"/>
</dbReference>
<feature type="region of interest" description="Disordered" evidence="5">
    <location>
        <begin position="24"/>
        <end position="56"/>
    </location>
</feature>
<dbReference type="PANTHER" id="PTHR47234:SF1">
    <property type="entry name" value="TONB-DEPENDENT RECEPTOR"/>
    <property type="match status" value="1"/>
</dbReference>
<dbReference type="InterPro" id="IPR012910">
    <property type="entry name" value="Plug_dom"/>
</dbReference>
<keyword evidence="3" id="KW-0998">Cell outer membrane</keyword>
<keyword evidence="4" id="KW-0798">TonB box</keyword>
<protein>
    <submittedName>
        <fullName evidence="9">TonB-dependent receptor</fullName>
    </submittedName>
</protein>
<keyword evidence="9" id="KW-0675">Receptor</keyword>
<keyword evidence="10" id="KW-1185">Reference proteome</keyword>
<dbReference type="Pfam" id="PF07715">
    <property type="entry name" value="Plug"/>
    <property type="match status" value="1"/>
</dbReference>
<keyword evidence="6" id="KW-0732">Signal</keyword>
<dbReference type="EMBL" id="CP060782">
    <property type="protein sequence ID" value="QNP46759.1"/>
    <property type="molecule type" value="Genomic_DNA"/>
</dbReference>
<evidence type="ECO:0000259" key="8">
    <source>
        <dbReference type="Pfam" id="PF07715"/>
    </source>
</evidence>
<evidence type="ECO:0000259" key="7">
    <source>
        <dbReference type="Pfam" id="PF00593"/>
    </source>
</evidence>
<dbReference type="InterPro" id="IPR037066">
    <property type="entry name" value="Plug_dom_sf"/>
</dbReference>
<comment type="subcellular location">
    <subcellularLocation>
        <location evidence="1 4">Cell outer membrane</location>
    </subcellularLocation>
</comment>
<feature type="chain" id="PRO_5046955813" evidence="6">
    <location>
        <begin position="26"/>
        <end position="1031"/>
    </location>
</feature>
<feature type="domain" description="TonB-dependent receptor plug" evidence="8">
    <location>
        <begin position="90"/>
        <end position="208"/>
    </location>
</feature>
<dbReference type="SUPFAM" id="SSF56935">
    <property type="entry name" value="Porins"/>
    <property type="match status" value="1"/>
</dbReference>